<sequence>MPRAVHRLLLLTSLTGSLLFASGCVSRRMTIVSNPPGALVLLEGKEVGYTPVAVDFTYYGTRELTLIKDGYETLTVLQPVPPPWYQWPIVEFFADNFTPGHITDRRQFAYQLQPQRMVPNQELLGRGEMLRGESRLQP</sequence>
<dbReference type="Pfam" id="PF08308">
    <property type="entry name" value="PEGA"/>
    <property type="match status" value="1"/>
</dbReference>
<dbReference type="PROSITE" id="PS51257">
    <property type="entry name" value="PROKAR_LIPOPROTEIN"/>
    <property type="match status" value="1"/>
</dbReference>
<evidence type="ECO:0000313" key="2">
    <source>
        <dbReference type="EMBL" id="HGT40330.1"/>
    </source>
</evidence>
<accession>A0A7C4QWR4</accession>
<name>A0A7C4QWR4_9PLAN</name>
<protein>
    <submittedName>
        <fullName evidence="2">PEGA domain-containing protein</fullName>
    </submittedName>
</protein>
<dbReference type="AlphaFoldDB" id="A0A7C4QWR4"/>
<gene>
    <name evidence="2" type="ORF">ENS64_13880</name>
</gene>
<evidence type="ECO:0000259" key="1">
    <source>
        <dbReference type="Pfam" id="PF08308"/>
    </source>
</evidence>
<reference evidence="2" key="1">
    <citation type="journal article" date="2020" name="mSystems">
        <title>Genome- and Community-Level Interaction Insights into Carbon Utilization and Element Cycling Functions of Hydrothermarchaeota in Hydrothermal Sediment.</title>
        <authorList>
            <person name="Zhou Z."/>
            <person name="Liu Y."/>
            <person name="Xu W."/>
            <person name="Pan J."/>
            <person name="Luo Z.H."/>
            <person name="Li M."/>
        </authorList>
    </citation>
    <scope>NUCLEOTIDE SEQUENCE [LARGE SCALE GENOMIC DNA]</scope>
    <source>
        <strain evidence="2">SpSt-508</strain>
    </source>
</reference>
<organism evidence="2">
    <name type="scientific">Schlesneria paludicola</name>
    <dbReference type="NCBI Taxonomy" id="360056"/>
    <lineage>
        <taxon>Bacteria</taxon>
        <taxon>Pseudomonadati</taxon>
        <taxon>Planctomycetota</taxon>
        <taxon>Planctomycetia</taxon>
        <taxon>Planctomycetales</taxon>
        <taxon>Planctomycetaceae</taxon>
        <taxon>Schlesneria</taxon>
    </lineage>
</organism>
<dbReference type="EMBL" id="DSVQ01000016">
    <property type="protein sequence ID" value="HGT40330.1"/>
    <property type="molecule type" value="Genomic_DNA"/>
</dbReference>
<dbReference type="InterPro" id="IPR013229">
    <property type="entry name" value="PEGA"/>
</dbReference>
<proteinExistence type="predicted"/>
<comment type="caution">
    <text evidence="2">The sequence shown here is derived from an EMBL/GenBank/DDBJ whole genome shotgun (WGS) entry which is preliminary data.</text>
</comment>
<feature type="domain" description="PEGA" evidence="1">
    <location>
        <begin position="29"/>
        <end position="75"/>
    </location>
</feature>